<dbReference type="KEGG" id="sbae:DSM104329_02923"/>
<gene>
    <name evidence="3" type="ORF">DSM104329_02923</name>
</gene>
<dbReference type="Proteomes" id="UP001162834">
    <property type="component" value="Chromosome"/>
</dbReference>
<comment type="similarity">
    <text evidence="1">Belongs to the AHA1 family.</text>
</comment>
<accession>A0A9E6XYX4</accession>
<evidence type="ECO:0000313" key="3">
    <source>
        <dbReference type="EMBL" id="UGS36517.1"/>
    </source>
</evidence>
<dbReference type="Pfam" id="PF08327">
    <property type="entry name" value="AHSA1"/>
    <property type="match status" value="1"/>
</dbReference>
<organism evidence="3 4">
    <name type="scientific">Capillimicrobium parvum</name>
    <dbReference type="NCBI Taxonomy" id="2884022"/>
    <lineage>
        <taxon>Bacteria</taxon>
        <taxon>Bacillati</taxon>
        <taxon>Actinomycetota</taxon>
        <taxon>Thermoleophilia</taxon>
        <taxon>Solirubrobacterales</taxon>
        <taxon>Capillimicrobiaceae</taxon>
        <taxon>Capillimicrobium</taxon>
    </lineage>
</organism>
<keyword evidence="4" id="KW-1185">Reference proteome</keyword>
<proteinExistence type="inferred from homology"/>
<evidence type="ECO:0000256" key="1">
    <source>
        <dbReference type="ARBA" id="ARBA00006817"/>
    </source>
</evidence>
<reference evidence="3" key="1">
    <citation type="journal article" date="2022" name="Int. J. Syst. Evol. Microbiol.">
        <title>Pseudomonas aegrilactucae sp. nov. and Pseudomonas morbosilactucae sp. nov., pathogens causing bacterial rot of lettuce in Japan.</title>
        <authorList>
            <person name="Sawada H."/>
            <person name="Fujikawa T."/>
            <person name="Satou M."/>
        </authorList>
    </citation>
    <scope>NUCLEOTIDE SEQUENCE</scope>
    <source>
        <strain evidence="3">0166_1</strain>
    </source>
</reference>
<dbReference type="Gene3D" id="3.30.530.20">
    <property type="match status" value="1"/>
</dbReference>
<dbReference type="InterPro" id="IPR023393">
    <property type="entry name" value="START-like_dom_sf"/>
</dbReference>
<dbReference type="EMBL" id="CP087164">
    <property type="protein sequence ID" value="UGS36517.1"/>
    <property type="molecule type" value="Genomic_DNA"/>
</dbReference>
<evidence type="ECO:0000259" key="2">
    <source>
        <dbReference type="Pfam" id="PF08327"/>
    </source>
</evidence>
<name>A0A9E6XYX4_9ACTN</name>
<dbReference type="CDD" id="cd08900">
    <property type="entry name" value="SRPBCC_CalC_Aha1-like_7"/>
    <property type="match status" value="1"/>
</dbReference>
<sequence>MSIRQHDFTIERRFRQTPAQAFRAFADPELKQRWFGVPDGWTDAHWELDFRVGGSEVSVGRDPRGTLHEFRSRYHDIVDGERIVFAYDLLLDGRLISVSLTTVEVRPDGDGTRLVFTEHGAFFDDLEDPAEREHGTGLLLDGLAAFLGEQVAA</sequence>
<dbReference type="AlphaFoldDB" id="A0A9E6XYX4"/>
<feature type="domain" description="Activator of Hsp90 ATPase homologue 1/2-like C-terminal" evidence="2">
    <location>
        <begin position="17"/>
        <end position="147"/>
    </location>
</feature>
<dbReference type="RefSeq" id="WP_259310587.1">
    <property type="nucleotide sequence ID" value="NZ_CP087164.1"/>
</dbReference>
<protein>
    <recommendedName>
        <fullName evidence="2">Activator of Hsp90 ATPase homologue 1/2-like C-terminal domain-containing protein</fullName>
    </recommendedName>
</protein>
<dbReference type="SUPFAM" id="SSF55961">
    <property type="entry name" value="Bet v1-like"/>
    <property type="match status" value="1"/>
</dbReference>
<evidence type="ECO:0000313" key="4">
    <source>
        <dbReference type="Proteomes" id="UP001162834"/>
    </source>
</evidence>
<dbReference type="InterPro" id="IPR013538">
    <property type="entry name" value="ASHA1/2-like_C"/>
</dbReference>